<feature type="compositionally biased region" description="Basic and acidic residues" evidence="1">
    <location>
        <begin position="210"/>
        <end position="219"/>
    </location>
</feature>
<gene>
    <name evidence="2" type="ORF">Sste5346_000605</name>
</gene>
<evidence type="ECO:0000256" key="1">
    <source>
        <dbReference type="SAM" id="MobiDB-lite"/>
    </source>
</evidence>
<comment type="caution">
    <text evidence="2">The sequence shown here is derived from an EMBL/GenBank/DDBJ whole genome shotgun (WGS) entry which is preliminary data.</text>
</comment>
<keyword evidence="3" id="KW-1185">Reference proteome</keyword>
<feature type="region of interest" description="Disordered" evidence="1">
    <location>
        <begin position="494"/>
        <end position="520"/>
    </location>
</feature>
<proteinExistence type="predicted"/>
<feature type="compositionally biased region" description="Acidic residues" evidence="1">
    <location>
        <begin position="608"/>
        <end position="624"/>
    </location>
</feature>
<sequence length="668" mass="71657">MAAAAYEASDASTPSRTRSTSSSNFTPLSTFPSATSRVHPIDGFDNLDNLHLDPTLIIDTHNTHNLNTTGRAEHVHVTNDDDNNSGSAPNHVPFAQLHPFYLYPSSQQQQDDLQRQQHKQQDSAFLSAPPPQPQSLLASPQLCLRSLSRRSGRTARTGASSHSRSRNDSHSRRPSLEDGRPKDETTVNSAEKVVRATDKIEIGNENDNDEFNRDQQDGHDDNDDADAESLDSHALAWDQTCLRIAYLVSTMVTPSTNVSVGGGVADGGAQASEMARSASNPGINGGANGANGVNSINGDATSLGAGSAEWQLLPEILDHFVDLCNKGWSGVSEPNKKRRKIAQILHWQNEVCSYGENAYCGCSDGSPVPNDSLITAAEPPSLQSASTSTSASVSISTSTSTASASGEASSVANENAKCGHCAFVLTPKRPIVWVADPKDGADEIVFKKVRRANEGPGDSIRKAFKSFRGLVFSKKNKRSVSSPAGALTTNATLAATPSTLTPPQPTQAASSPPSSSPVLDKATMARRAWNQWEELNSQRLRDESDETRALFFPQTAMYSVRDEDVEVPAKTPSVGGKAPGSMSPSDTQAQVKELAPLVGDMKPSADHIDDEEEDDEEYNPDDDVSQDHDANDPSAEQRRQHESNARLRRAEKLLKKTNEVAATTAQAA</sequence>
<feature type="region of interest" description="Disordered" evidence="1">
    <location>
        <begin position="106"/>
        <end position="137"/>
    </location>
</feature>
<feature type="region of interest" description="Disordered" evidence="1">
    <location>
        <begin position="1"/>
        <end position="35"/>
    </location>
</feature>
<organism evidence="2 3">
    <name type="scientific">Sporothrix stenoceras</name>
    <dbReference type="NCBI Taxonomy" id="5173"/>
    <lineage>
        <taxon>Eukaryota</taxon>
        <taxon>Fungi</taxon>
        <taxon>Dikarya</taxon>
        <taxon>Ascomycota</taxon>
        <taxon>Pezizomycotina</taxon>
        <taxon>Sordariomycetes</taxon>
        <taxon>Sordariomycetidae</taxon>
        <taxon>Ophiostomatales</taxon>
        <taxon>Ophiostomataceae</taxon>
        <taxon>Sporothrix</taxon>
    </lineage>
</organism>
<feature type="region of interest" description="Disordered" evidence="1">
    <location>
        <begin position="149"/>
        <end position="227"/>
    </location>
</feature>
<feature type="compositionally biased region" description="Polar residues" evidence="1">
    <location>
        <begin position="24"/>
        <end position="35"/>
    </location>
</feature>
<feature type="region of interest" description="Disordered" evidence="1">
    <location>
        <begin position="371"/>
        <end position="390"/>
    </location>
</feature>
<feature type="compositionally biased region" description="Basic and acidic residues" evidence="1">
    <location>
        <begin position="112"/>
        <end position="121"/>
    </location>
</feature>
<dbReference type="EMBL" id="JAWCUI010000002">
    <property type="protein sequence ID" value="KAL1903320.1"/>
    <property type="molecule type" value="Genomic_DNA"/>
</dbReference>
<protein>
    <submittedName>
        <fullName evidence="2">Uncharacterized protein</fullName>
    </submittedName>
</protein>
<feature type="region of interest" description="Disordered" evidence="1">
    <location>
        <begin position="562"/>
        <end position="668"/>
    </location>
</feature>
<feature type="compositionally biased region" description="Basic and acidic residues" evidence="1">
    <location>
        <begin position="165"/>
        <end position="185"/>
    </location>
</feature>
<feature type="compositionally biased region" description="Low complexity" evidence="1">
    <location>
        <begin position="1"/>
        <end position="23"/>
    </location>
</feature>
<evidence type="ECO:0000313" key="3">
    <source>
        <dbReference type="Proteomes" id="UP001583186"/>
    </source>
</evidence>
<feature type="compositionally biased region" description="Low complexity" evidence="1">
    <location>
        <begin position="506"/>
        <end position="517"/>
    </location>
</feature>
<name>A0ABR3ZSA2_9PEZI</name>
<dbReference type="Proteomes" id="UP001583186">
    <property type="component" value="Unassembled WGS sequence"/>
</dbReference>
<feature type="compositionally biased region" description="Basic and acidic residues" evidence="1">
    <location>
        <begin position="625"/>
        <end position="658"/>
    </location>
</feature>
<accession>A0ABR3ZSA2</accession>
<feature type="compositionally biased region" description="Basic and acidic residues" evidence="1">
    <location>
        <begin position="192"/>
        <end position="202"/>
    </location>
</feature>
<evidence type="ECO:0000313" key="2">
    <source>
        <dbReference type="EMBL" id="KAL1903320.1"/>
    </source>
</evidence>
<reference evidence="2 3" key="1">
    <citation type="journal article" date="2024" name="IMA Fungus">
        <title>IMA Genome - F19 : A genome assembly and annotation guide to empower mycologists, including annotated draft genome sequences of Ceratocystis pirilliformis, Diaporthe australafricana, Fusarium ophioides, Paecilomyces lecythidis, and Sporothrix stenoceras.</title>
        <authorList>
            <person name="Aylward J."/>
            <person name="Wilson A.M."/>
            <person name="Visagie C.M."/>
            <person name="Spraker J."/>
            <person name="Barnes I."/>
            <person name="Buitendag C."/>
            <person name="Ceriani C."/>
            <person name="Del Mar Angel L."/>
            <person name="du Plessis D."/>
            <person name="Fuchs T."/>
            <person name="Gasser K."/>
            <person name="Kramer D."/>
            <person name="Li W."/>
            <person name="Munsamy K."/>
            <person name="Piso A."/>
            <person name="Price J.L."/>
            <person name="Sonnekus B."/>
            <person name="Thomas C."/>
            <person name="van der Nest A."/>
            <person name="van Dijk A."/>
            <person name="van Heerden A."/>
            <person name="van Vuuren N."/>
            <person name="Yilmaz N."/>
            <person name="Duong T.A."/>
            <person name="van der Merwe N.A."/>
            <person name="Wingfield M.J."/>
            <person name="Wingfield B.D."/>
        </authorList>
    </citation>
    <scope>NUCLEOTIDE SEQUENCE [LARGE SCALE GENOMIC DNA]</scope>
    <source>
        <strain evidence="2 3">CMW 5346</strain>
    </source>
</reference>